<name>A0A2T3ZYV3_TRIHA</name>
<dbReference type="Proteomes" id="UP000241690">
    <property type="component" value="Unassembled WGS sequence"/>
</dbReference>
<evidence type="ECO:0000313" key="3">
    <source>
        <dbReference type="Proteomes" id="UP000241690"/>
    </source>
</evidence>
<dbReference type="GeneID" id="36619992"/>
<proteinExistence type="predicted"/>
<dbReference type="EMBL" id="KZ679690">
    <property type="protein sequence ID" value="PTB49995.1"/>
    <property type="molecule type" value="Genomic_DNA"/>
</dbReference>
<evidence type="ECO:0000313" key="1">
    <source>
        <dbReference type="EMBL" id="PTB47370.1"/>
    </source>
</evidence>
<protein>
    <submittedName>
        <fullName evidence="2">Uncharacterized protein</fullName>
    </submittedName>
</protein>
<gene>
    <name evidence="1" type="ORF">M431DRAFT_102395</name>
    <name evidence="2" type="ORF">M431DRAFT_96822</name>
</gene>
<organism evidence="2 3">
    <name type="scientific">Trichoderma harzianum CBS 226.95</name>
    <dbReference type="NCBI Taxonomy" id="983964"/>
    <lineage>
        <taxon>Eukaryota</taxon>
        <taxon>Fungi</taxon>
        <taxon>Dikarya</taxon>
        <taxon>Ascomycota</taxon>
        <taxon>Pezizomycotina</taxon>
        <taxon>Sordariomycetes</taxon>
        <taxon>Hypocreomycetidae</taxon>
        <taxon>Hypocreales</taxon>
        <taxon>Hypocreaceae</taxon>
        <taxon>Trichoderma</taxon>
    </lineage>
</organism>
<sequence>SMETMGEMGDPCGAPHSSSVSGRVVPYPFRTRALRSLMKESTHFTKRGGQPCSLSLYTRRLRMTMSNAPEISSVRREMTRPWARATSASCSKQATRSVADLFGRAPKYCSGSILCSIARRETLLARSLSRPLPIQESREMGL</sequence>
<feature type="non-terminal residue" evidence="2">
    <location>
        <position position="1"/>
    </location>
</feature>
<dbReference type="RefSeq" id="XP_024767047.1">
    <property type="nucleotide sequence ID" value="XM_024911433.1"/>
</dbReference>
<dbReference type="EMBL" id="KZ679739">
    <property type="protein sequence ID" value="PTB47370.1"/>
    <property type="molecule type" value="Genomic_DNA"/>
</dbReference>
<keyword evidence="3" id="KW-1185">Reference proteome</keyword>
<evidence type="ECO:0000313" key="2">
    <source>
        <dbReference type="EMBL" id="PTB49995.1"/>
    </source>
</evidence>
<dbReference type="AlphaFoldDB" id="A0A2T3ZYV3"/>
<accession>A0A2T3ZYV3</accession>
<reference evidence="2 3" key="1">
    <citation type="submission" date="2016-07" db="EMBL/GenBank/DDBJ databases">
        <title>Multiple horizontal gene transfer events from other fungi enriched the ability of initially mycotrophic Trichoderma (Ascomycota) to feed on dead plant biomass.</title>
        <authorList>
            <consortium name="DOE Joint Genome Institute"/>
            <person name="Aerts A."/>
            <person name="Atanasova L."/>
            <person name="Chenthamara K."/>
            <person name="Zhang J."/>
            <person name="Grujic M."/>
            <person name="Henrissat B."/>
            <person name="Kuo A."/>
            <person name="Salamov A."/>
            <person name="Lipzen A."/>
            <person name="Labutti K."/>
            <person name="Barry K."/>
            <person name="Miao Y."/>
            <person name="Rahimi M.J."/>
            <person name="Shen Q."/>
            <person name="Grigoriev I.V."/>
            <person name="Kubicek C.P."/>
            <person name="Druzhinina I.S."/>
        </authorList>
    </citation>
    <scope>NUCLEOTIDE SEQUENCE [LARGE SCALE GENOMIC DNA]</scope>
    <source>
        <strain evidence="2 3">CBS 226.95</strain>
    </source>
</reference>